<dbReference type="Gene3D" id="3.40.50.620">
    <property type="entry name" value="HUPs"/>
    <property type="match status" value="1"/>
</dbReference>
<feature type="binding site" evidence="9">
    <location>
        <begin position="17"/>
        <end position="18"/>
    </location>
    <ligand>
        <name>ATP</name>
        <dbReference type="ChEBI" id="CHEBI:30616"/>
    </ligand>
</feature>
<comment type="function">
    <text evidence="9">Reversibly transfers an adenylyl group from ATP to 4'-phosphopantetheine, yielding dephospho-CoA (dPCoA) and pyrophosphate.</text>
</comment>
<feature type="binding site" evidence="9">
    <location>
        <position position="25"/>
    </location>
    <ligand>
        <name>ATP</name>
        <dbReference type="ChEBI" id="CHEBI:30616"/>
    </ligand>
</feature>
<keyword evidence="12" id="KW-1185">Reference proteome</keyword>
<evidence type="ECO:0000256" key="2">
    <source>
        <dbReference type="ARBA" id="ARBA00022679"/>
    </source>
</evidence>
<feature type="binding site" evidence="9">
    <location>
        <position position="106"/>
    </location>
    <ligand>
        <name>ATP</name>
        <dbReference type="ChEBI" id="CHEBI:30616"/>
    </ligand>
</feature>
<evidence type="ECO:0000256" key="8">
    <source>
        <dbReference type="ARBA" id="ARBA00029346"/>
    </source>
</evidence>
<dbReference type="Pfam" id="PF01467">
    <property type="entry name" value="CTP_transf_like"/>
    <property type="match status" value="1"/>
</dbReference>
<comment type="catalytic activity">
    <reaction evidence="8 9">
        <text>(R)-4'-phosphopantetheine + ATP + H(+) = 3'-dephospho-CoA + diphosphate</text>
        <dbReference type="Rhea" id="RHEA:19801"/>
        <dbReference type="ChEBI" id="CHEBI:15378"/>
        <dbReference type="ChEBI" id="CHEBI:30616"/>
        <dbReference type="ChEBI" id="CHEBI:33019"/>
        <dbReference type="ChEBI" id="CHEBI:57328"/>
        <dbReference type="ChEBI" id="CHEBI:61723"/>
        <dbReference type="EC" id="2.7.7.3"/>
    </reaction>
</comment>
<reference evidence="11 12" key="1">
    <citation type="submission" date="2022-03" db="EMBL/GenBank/DDBJ databases">
        <title>Parabacteroides sp. nov. isolated from swine feces.</title>
        <authorList>
            <person name="Bak J.E."/>
        </authorList>
    </citation>
    <scope>NUCLEOTIDE SEQUENCE [LARGE SCALE GENOMIC DNA]</scope>
    <source>
        <strain evidence="11 12">AGMB00274</strain>
    </source>
</reference>
<evidence type="ECO:0000256" key="9">
    <source>
        <dbReference type="HAMAP-Rule" id="MF_00151"/>
    </source>
</evidence>
<comment type="pathway">
    <text evidence="9">Cofactor biosynthesis; coenzyme A biosynthesis; CoA from (R)-pantothenate: step 4/5.</text>
</comment>
<dbReference type="HAMAP" id="MF_00151">
    <property type="entry name" value="PPAT_bact"/>
    <property type="match status" value="1"/>
</dbReference>
<feature type="binding site" evidence="9">
    <location>
        <position position="95"/>
    </location>
    <ligand>
        <name>substrate</name>
    </ligand>
</feature>
<dbReference type="InterPro" id="IPR014729">
    <property type="entry name" value="Rossmann-like_a/b/a_fold"/>
</dbReference>
<feature type="binding site" evidence="9">
    <location>
        <begin position="96"/>
        <end position="98"/>
    </location>
    <ligand>
        <name>ATP</name>
        <dbReference type="ChEBI" id="CHEBI:30616"/>
    </ligand>
</feature>
<comment type="subunit">
    <text evidence="9">Homohexamer.</text>
</comment>
<dbReference type="PANTHER" id="PTHR21342">
    <property type="entry name" value="PHOSPHOPANTETHEINE ADENYLYLTRANSFERASE"/>
    <property type="match status" value="1"/>
</dbReference>
<evidence type="ECO:0000256" key="7">
    <source>
        <dbReference type="ARBA" id="ARBA00022993"/>
    </source>
</evidence>
<name>A0ABT0C4U8_9BACT</name>
<protein>
    <recommendedName>
        <fullName evidence="9">Phosphopantetheine adenylyltransferase</fullName>
        <ecNumber evidence="9">2.7.7.3</ecNumber>
    </recommendedName>
    <alternativeName>
        <fullName evidence="9">Dephospho-CoA pyrophosphorylase</fullName>
    </alternativeName>
    <alternativeName>
        <fullName evidence="9">Pantetheine-phosphate adenylyltransferase</fullName>
        <shortName evidence="9">PPAT</shortName>
    </alternativeName>
</protein>
<evidence type="ECO:0000256" key="1">
    <source>
        <dbReference type="ARBA" id="ARBA00022490"/>
    </source>
</evidence>
<dbReference type="RefSeq" id="WP_243325991.1">
    <property type="nucleotide sequence ID" value="NZ_JAKZMM010000037.1"/>
</dbReference>
<evidence type="ECO:0000256" key="6">
    <source>
        <dbReference type="ARBA" id="ARBA00022842"/>
    </source>
</evidence>
<dbReference type="NCBIfam" id="TIGR00125">
    <property type="entry name" value="cyt_tran_rel"/>
    <property type="match status" value="1"/>
</dbReference>
<feature type="binding site" evidence="9">
    <location>
        <begin position="130"/>
        <end position="136"/>
    </location>
    <ligand>
        <name>ATP</name>
        <dbReference type="ChEBI" id="CHEBI:30616"/>
    </ligand>
</feature>
<keyword evidence="4 9" id="KW-0547">Nucleotide-binding</keyword>
<keyword evidence="2 9" id="KW-0808">Transferase</keyword>
<keyword evidence="1 9" id="KW-0963">Cytoplasm</keyword>
<evidence type="ECO:0000256" key="5">
    <source>
        <dbReference type="ARBA" id="ARBA00022840"/>
    </source>
</evidence>
<feature type="domain" description="Cytidyltransferase-like" evidence="10">
    <location>
        <begin position="13"/>
        <end position="140"/>
    </location>
</feature>
<comment type="similarity">
    <text evidence="9">Belongs to the bacterial CoaD family.</text>
</comment>
<accession>A0ABT0C4U8</accession>
<evidence type="ECO:0000256" key="4">
    <source>
        <dbReference type="ARBA" id="ARBA00022741"/>
    </source>
</evidence>
<gene>
    <name evidence="9 11" type="primary">coaD</name>
    <name evidence="11" type="ORF">MUN53_13370</name>
</gene>
<feature type="binding site" evidence="9">
    <location>
        <position position="17"/>
    </location>
    <ligand>
        <name>substrate</name>
    </ligand>
</feature>
<keyword evidence="7 9" id="KW-0173">Coenzyme A biosynthesis</keyword>
<dbReference type="EMBL" id="JAKZMM010000037">
    <property type="protein sequence ID" value="MCJ2381586.1"/>
    <property type="molecule type" value="Genomic_DNA"/>
</dbReference>
<dbReference type="NCBIfam" id="TIGR01510">
    <property type="entry name" value="coaD_prev_kdtB"/>
    <property type="match status" value="1"/>
</dbReference>
<evidence type="ECO:0000313" key="11">
    <source>
        <dbReference type="EMBL" id="MCJ2381586.1"/>
    </source>
</evidence>
<dbReference type="PANTHER" id="PTHR21342:SF1">
    <property type="entry name" value="PHOSPHOPANTETHEINE ADENYLYLTRANSFERASE"/>
    <property type="match status" value="1"/>
</dbReference>
<dbReference type="InterPro" id="IPR001980">
    <property type="entry name" value="PPAT"/>
</dbReference>
<keyword evidence="5 9" id="KW-0067">ATP-binding</keyword>
<comment type="caution">
    <text evidence="11">The sequence shown here is derived from an EMBL/GenBank/DDBJ whole genome shotgun (WGS) entry which is preliminary data.</text>
</comment>
<feature type="site" description="Transition state stabilizer" evidence="9">
    <location>
        <position position="25"/>
    </location>
</feature>
<dbReference type="EC" id="2.7.7.3" evidence="9"/>
<dbReference type="InterPro" id="IPR004821">
    <property type="entry name" value="Cyt_trans-like"/>
</dbReference>
<organism evidence="11 12">
    <name type="scientific">Parabacteroides faecalis</name>
    <dbReference type="NCBI Taxonomy" id="2924040"/>
    <lineage>
        <taxon>Bacteria</taxon>
        <taxon>Pseudomonadati</taxon>
        <taxon>Bacteroidota</taxon>
        <taxon>Bacteroidia</taxon>
        <taxon>Bacteroidales</taxon>
        <taxon>Tannerellaceae</taxon>
        <taxon>Parabacteroides</taxon>
    </lineage>
</organism>
<dbReference type="PRINTS" id="PR01020">
    <property type="entry name" value="LPSBIOSNTHSS"/>
</dbReference>
<feature type="binding site" evidence="9">
    <location>
        <position position="49"/>
    </location>
    <ligand>
        <name>substrate</name>
    </ligand>
</feature>
<evidence type="ECO:0000256" key="3">
    <source>
        <dbReference type="ARBA" id="ARBA00022695"/>
    </source>
</evidence>
<feature type="binding site" evidence="9">
    <location>
        <position position="81"/>
    </location>
    <ligand>
        <name>substrate</name>
    </ligand>
</feature>
<evidence type="ECO:0000313" key="12">
    <source>
        <dbReference type="Proteomes" id="UP001165444"/>
    </source>
</evidence>
<keyword evidence="6 9" id="KW-0460">Magnesium</keyword>
<comment type="cofactor">
    <cofactor evidence="9">
        <name>Mg(2+)</name>
        <dbReference type="ChEBI" id="CHEBI:18420"/>
    </cofactor>
</comment>
<dbReference type="GO" id="GO:0004595">
    <property type="term" value="F:pantetheine-phosphate adenylyltransferase activity"/>
    <property type="evidence" value="ECO:0007669"/>
    <property type="project" value="UniProtKB-EC"/>
</dbReference>
<dbReference type="SUPFAM" id="SSF52374">
    <property type="entry name" value="Nucleotidylyl transferase"/>
    <property type="match status" value="1"/>
</dbReference>
<keyword evidence="3 9" id="KW-0548">Nucleotidyltransferase</keyword>
<proteinExistence type="inferred from homology"/>
<comment type="subcellular location">
    <subcellularLocation>
        <location evidence="9">Cytoplasm</location>
    </subcellularLocation>
</comment>
<dbReference type="Proteomes" id="UP001165444">
    <property type="component" value="Unassembled WGS sequence"/>
</dbReference>
<evidence type="ECO:0000259" key="10">
    <source>
        <dbReference type="Pfam" id="PF01467"/>
    </source>
</evidence>
<sequence length="153" mass="17308">MERSEQKQERIALFPGSFDPFTIGHQSLVKRGLALADRIIIAIGINENKQSCFPLEERLEAIRSLFQDDPRIEVTTYHTLTTDLAEKTGAQFILRGIRSVIDFEYEKTIADINRTLTGIETVFLLAEPQYAHISSSAVRELLHFGKDVSAFLP</sequence>